<accession>A0ABV2AMS2</accession>
<evidence type="ECO:0000256" key="8">
    <source>
        <dbReference type="ARBA" id="ARBA00023328"/>
    </source>
</evidence>
<feature type="domain" description="Chromosome segregation protein Spc25 C-terminal" evidence="10">
    <location>
        <begin position="142"/>
        <end position="197"/>
    </location>
</feature>
<keyword evidence="9" id="KW-0995">Kinetochore</keyword>
<dbReference type="InterPro" id="IPR045143">
    <property type="entry name" value="Spc25"/>
</dbReference>
<keyword evidence="9" id="KW-0539">Nucleus</keyword>
<dbReference type="Proteomes" id="UP001439008">
    <property type="component" value="Unassembled WGS sequence"/>
</dbReference>
<keyword evidence="4 9" id="KW-0132">Cell division</keyword>
<keyword evidence="12" id="KW-1185">Reference proteome</keyword>
<protein>
    <recommendedName>
        <fullName evidence="9">Kinetochore protein SPC25</fullName>
    </recommendedName>
</protein>
<reference evidence="11 12" key="1">
    <citation type="journal article" date="2024" name="BMC Biol.">
        <title>Comparative genomics of Ascetosporea gives new insight into the evolutionary basis for animal parasitism in Rhizaria.</title>
        <authorList>
            <person name="Hiltunen Thoren M."/>
            <person name="Onut-Brannstrom I."/>
            <person name="Alfjorden A."/>
            <person name="Peckova H."/>
            <person name="Swords F."/>
            <person name="Hooper C."/>
            <person name="Holzer A.S."/>
            <person name="Bass D."/>
            <person name="Burki F."/>
        </authorList>
    </citation>
    <scope>NUCLEOTIDE SEQUENCE [LARGE SCALE GENOMIC DNA]</scope>
    <source>
        <strain evidence="11">20-A016</strain>
    </source>
</reference>
<evidence type="ECO:0000259" key="10">
    <source>
        <dbReference type="Pfam" id="PF08234"/>
    </source>
</evidence>
<comment type="caution">
    <text evidence="11">The sequence shown here is derived from an EMBL/GenBank/DDBJ whole genome shotgun (WGS) entry which is preliminary data.</text>
</comment>
<evidence type="ECO:0000256" key="3">
    <source>
        <dbReference type="ARBA" id="ARBA00022454"/>
    </source>
</evidence>
<keyword evidence="6" id="KW-0175">Coiled coil</keyword>
<comment type="subunit">
    <text evidence="9">Component of the NDC80 complex.</text>
</comment>
<evidence type="ECO:0000313" key="11">
    <source>
        <dbReference type="EMBL" id="MES1920693.1"/>
    </source>
</evidence>
<keyword evidence="5 9" id="KW-0498">Mitosis</keyword>
<evidence type="ECO:0000256" key="4">
    <source>
        <dbReference type="ARBA" id="ARBA00022618"/>
    </source>
</evidence>
<comment type="subcellular location">
    <subcellularLocation>
        <location evidence="1">Chromosome</location>
        <location evidence="1">Centromere</location>
    </subcellularLocation>
    <subcellularLocation>
        <location evidence="9">Nucleus</location>
    </subcellularLocation>
    <subcellularLocation>
        <location evidence="9">Chromosome</location>
        <location evidence="9">Centromere</location>
        <location evidence="9">Kinetochore</location>
    </subcellularLocation>
</comment>
<comment type="function">
    <text evidence="9">Acts as a component of the essential kinetochore-associated NDC80 complex, which is required for chromosome segregation and spindle checkpoint activity.</text>
</comment>
<evidence type="ECO:0000256" key="9">
    <source>
        <dbReference type="RuleBase" id="RU367150"/>
    </source>
</evidence>
<dbReference type="InterPro" id="IPR013255">
    <property type="entry name" value="Spc25_C"/>
</dbReference>
<evidence type="ECO:0000256" key="7">
    <source>
        <dbReference type="ARBA" id="ARBA00023306"/>
    </source>
</evidence>
<proteinExistence type="inferred from homology"/>
<evidence type="ECO:0000256" key="5">
    <source>
        <dbReference type="ARBA" id="ARBA00022776"/>
    </source>
</evidence>
<evidence type="ECO:0000313" key="12">
    <source>
        <dbReference type="Proteomes" id="UP001439008"/>
    </source>
</evidence>
<dbReference type="PANTHER" id="PTHR14281:SF0">
    <property type="entry name" value="KINETOCHORE PROTEIN SPC25"/>
    <property type="match status" value="1"/>
</dbReference>
<gene>
    <name evidence="11" type="ORF">MHBO_002337</name>
</gene>
<evidence type="ECO:0000256" key="6">
    <source>
        <dbReference type="ARBA" id="ARBA00023054"/>
    </source>
</evidence>
<dbReference type="CDD" id="cd23784">
    <property type="entry name" value="RWD_Spc25"/>
    <property type="match status" value="1"/>
</dbReference>
<dbReference type="PANTHER" id="PTHR14281">
    <property type="entry name" value="KINETOCHORE PROTEIN SPC25-RELATED"/>
    <property type="match status" value="1"/>
</dbReference>
<evidence type="ECO:0000256" key="2">
    <source>
        <dbReference type="ARBA" id="ARBA00006379"/>
    </source>
</evidence>
<keyword evidence="3 9" id="KW-0158">Chromosome</keyword>
<evidence type="ECO:0000256" key="1">
    <source>
        <dbReference type="ARBA" id="ARBA00004584"/>
    </source>
</evidence>
<sequence length="200" mass="23647">MAHIKSNIRPIQKEFEYTTKLFENTEKANELSKKILTNLYKENLELNQELILKNREAKNEKMHVYKLSSELESMQKVCEELPSVIKALSAENMASKENLNSQIRQLEMTKSLNDQKIKNLRNKINLREKLLGVRFEPIQYGVKIVLFNLLENNPNYECNFRLKIENGYKITDCNPKIDFADELKKFCQTEDFKLFMKVFT</sequence>
<organism evidence="11 12">
    <name type="scientific">Bonamia ostreae</name>
    <dbReference type="NCBI Taxonomy" id="126728"/>
    <lineage>
        <taxon>Eukaryota</taxon>
        <taxon>Sar</taxon>
        <taxon>Rhizaria</taxon>
        <taxon>Endomyxa</taxon>
        <taxon>Ascetosporea</taxon>
        <taxon>Haplosporida</taxon>
        <taxon>Bonamia</taxon>
    </lineage>
</organism>
<dbReference type="EMBL" id="JBDODL010000809">
    <property type="protein sequence ID" value="MES1920693.1"/>
    <property type="molecule type" value="Genomic_DNA"/>
</dbReference>
<dbReference type="Pfam" id="PF08234">
    <property type="entry name" value="Spindle_Spc25"/>
    <property type="match status" value="1"/>
</dbReference>
<comment type="similarity">
    <text evidence="2 9">Belongs to the SPC25 family.</text>
</comment>
<keyword evidence="8 9" id="KW-0137">Centromere</keyword>
<dbReference type="Gene3D" id="3.30.457.50">
    <property type="entry name" value="Chromosome segregation protein Spc25"/>
    <property type="match status" value="1"/>
</dbReference>
<keyword evidence="7 9" id="KW-0131">Cell cycle</keyword>
<name>A0ABV2AMS2_9EUKA</name>